<accession>A0A2P2KR85</accession>
<dbReference type="AlphaFoldDB" id="A0A2P2KR85"/>
<name>A0A2P2KR85_RHIMU</name>
<protein>
    <submittedName>
        <fullName evidence="1">Uncharacterized protein</fullName>
    </submittedName>
</protein>
<reference evidence="1" key="1">
    <citation type="submission" date="2018-02" db="EMBL/GenBank/DDBJ databases">
        <title>Rhizophora mucronata_Transcriptome.</title>
        <authorList>
            <person name="Meera S.P."/>
            <person name="Sreeshan A."/>
            <person name="Augustine A."/>
        </authorList>
    </citation>
    <scope>NUCLEOTIDE SEQUENCE</scope>
    <source>
        <tissue evidence="1">Leaf</tissue>
    </source>
</reference>
<organism evidence="1">
    <name type="scientific">Rhizophora mucronata</name>
    <name type="common">Asiatic mangrove</name>
    <dbReference type="NCBI Taxonomy" id="61149"/>
    <lineage>
        <taxon>Eukaryota</taxon>
        <taxon>Viridiplantae</taxon>
        <taxon>Streptophyta</taxon>
        <taxon>Embryophyta</taxon>
        <taxon>Tracheophyta</taxon>
        <taxon>Spermatophyta</taxon>
        <taxon>Magnoliopsida</taxon>
        <taxon>eudicotyledons</taxon>
        <taxon>Gunneridae</taxon>
        <taxon>Pentapetalae</taxon>
        <taxon>rosids</taxon>
        <taxon>fabids</taxon>
        <taxon>Malpighiales</taxon>
        <taxon>Rhizophoraceae</taxon>
        <taxon>Rhizophora</taxon>
    </lineage>
</organism>
<dbReference type="EMBL" id="GGEC01027720">
    <property type="protein sequence ID" value="MBX08204.1"/>
    <property type="molecule type" value="Transcribed_RNA"/>
</dbReference>
<evidence type="ECO:0000313" key="1">
    <source>
        <dbReference type="EMBL" id="MBX08204.1"/>
    </source>
</evidence>
<proteinExistence type="predicted"/>
<sequence>MFPAVQLSFNLPDTNEVSDIFFCCPLCLPHTSGAVVISHYFDQIFFIE</sequence>